<name>W1XV78_9ZZZZ</name>
<gene>
    <name evidence="1" type="ORF">Q604_UNBC11312G0001</name>
</gene>
<comment type="caution">
    <text evidence="1">The sequence shown here is derived from an EMBL/GenBank/DDBJ whole genome shotgun (WGS) entry which is preliminary data.</text>
</comment>
<sequence>FLKKMMQVGLAVFFFGLLATSVVLADDADSEGWQFVQENGRTYYKKGELKETYWRVIDGKYYYFDPLSGEMVVGWQY</sequence>
<organism evidence="1">
    <name type="scientific">human gut metagenome</name>
    <dbReference type="NCBI Taxonomy" id="408170"/>
    <lineage>
        <taxon>unclassified sequences</taxon>
        <taxon>metagenomes</taxon>
        <taxon>organismal metagenomes</taxon>
    </lineage>
</organism>
<dbReference type="EMBL" id="AZMM01011312">
    <property type="protein sequence ID" value="ETJ34263.1"/>
    <property type="molecule type" value="Genomic_DNA"/>
</dbReference>
<feature type="non-terminal residue" evidence="1">
    <location>
        <position position="77"/>
    </location>
</feature>
<feature type="non-terminal residue" evidence="1">
    <location>
        <position position="1"/>
    </location>
</feature>
<protein>
    <submittedName>
        <fullName evidence="1">Choline binding protein F</fullName>
    </submittedName>
</protein>
<accession>W1XV78</accession>
<evidence type="ECO:0000313" key="1">
    <source>
        <dbReference type="EMBL" id="ETJ34263.1"/>
    </source>
</evidence>
<dbReference type="SUPFAM" id="SSF69360">
    <property type="entry name" value="Cell wall binding repeat"/>
    <property type="match status" value="1"/>
</dbReference>
<proteinExistence type="predicted"/>
<reference evidence="1" key="1">
    <citation type="submission" date="2013-12" db="EMBL/GenBank/DDBJ databases">
        <title>A Varibaculum cambriense genome reconstructed from a premature infant gut community with otherwise low bacterial novelty that shifts toward anaerobic metabolism during the third week of life.</title>
        <authorList>
            <person name="Brown C.T."/>
            <person name="Sharon I."/>
            <person name="Thomas B.C."/>
            <person name="Castelle C.J."/>
            <person name="Morowitz M.J."/>
            <person name="Banfield J.F."/>
        </authorList>
    </citation>
    <scope>NUCLEOTIDE SEQUENCE</scope>
</reference>
<dbReference type="Gene3D" id="2.10.270.20">
    <property type="match status" value="1"/>
</dbReference>
<dbReference type="AlphaFoldDB" id="W1XV78"/>